<evidence type="ECO:0000313" key="1">
    <source>
        <dbReference type="EMBL" id="JAD31679.1"/>
    </source>
</evidence>
<organism evidence="1">
    <name type="scientific">Arundo donax</name>
    <name type="common">Giant reed</name>
    <name type="synonym">Donax arundinaceus</name>
    <dbReference type="NCBI Taxonomy" id="35708"/>
    <lineage>
        <taxon>Eukaryota</taxon>
        <taxon>Viridiplantae</taxon>
        <taxon>Streptophyta</taxon>
        <taxon>Embryophyta</taxon>
        <taxon>Tracheophyta</taxon>
        <taxon>Spermatophyta</taxon>
        <taxon>Magnoliopsida</taxon>
        <taxon>Liliopsida</taxon>
        <taxon>Poales</taxon>
        <taxon>Poaceae</taxon>
        <taxon>PACMAD clade</taxon>
        <taxon>Arundinoideae</taxon>
        <taxon>Arundineae</taxon>
        <taxon>Arundo</taxon>
    </lineage>
</organism>
<reference evidence="1" key="1">
    <citation type="submission" date="2014-09" db="EMBL/GenBank/DDBJ databases">
        <authorList>
            <person name="Magalhaes I.L.F."/>
            <person name="Oliveira U."/>
            <person name="Santos F.R."/>
            <person name="Vidigal T.H.D.A."/>
            <person name="Brescovit A.D."/>
            <person name="Santos A.J."/>
        </authorList>
    </citation>
    <scope>NUCLEOTIDE SEQUENCE</scope>
    <source>
        <tissue evidence="1">Shoot tissue taken approximately 20 cm above the soil surface</tissue>
    </source>
</reference>
<proteinExistence type="predicted"/>
<reference evidence="1" key="2">
    <citation type="journal article" date="2015" name="Data Brief">
        <title>Shoot transcriptome of the giant reed, Arundo donax.</title>
        <authorList>
            <person name="Barrero R.A."/>
            <person name="Guerrero F.D."/>
            <person name="Moolhuijzen P."/>
            <person name="Goolsby J.A."/>
            <person name="Tidwell J."/>
            <person name="Bellgard S.E."/>
            <person name="Bellgard M.I."/>
        </authorList>
    </citation>
    <scope>NUCLEOTIDE SEQUENCE</scope>
    <source>
        <tissue evidence="1">Shoot tissue taken approximately 20 cm above the soil surface</tissue>
    </source>
</reference>
<accession>A0A0A8YX19</accession>
<protein>
    <submittedName>
        <fullName evidence="1">Uncharacterized protein</fullName>
    </submittedName>
</protein>
<dbReference type="AlphaFoldDB" id="A0A0A8YX19"/>
<sequence>MLCCPMECCFQIHYHEACCFRQLLLIIGQFRGTVSLHVVHSHQLRAGENR</sequence>
<dbReference type="EMBL" id="GBRH01266216">
    <property type="protein sequence ID" value="JAD31679.1"/>
    <property type="molecule type" value="Transcribed_RNA"/>
</dbReference>
<name>A0A0A8YX19_ARUDO</name>